<dbReference type="SUPFAM" id="SSF53383">
    <property type="entry name" value="PLP-dependent transferases"/>
    <property type="match status" value="1"/>
</dbReference>
<gene>
    <name evidence="2" type="ORF">ACFOZ8_12235</name>
</gene>
<dbReference type="EMBL" id="JBHSAM010000025">
    <property type="protein sequence ID" value="MFC4100416.1"/>
    <property type="molecule type" value="Genomic_DNA"/>
</dbReference>
<dbReference type="InterPro" id="IPR015422">
    <property type="entry name" value="PyrdxlP-dep_Trfase_small"/>
</dbReference>
<dbReference type="Gene3D" id="3.90.1150.10">
    <property type="entry name" value="Aspartate Aminotransferase, domain 1"/>
    <property type="match status" value="1"/>
</dbReference>
<dbReference type="PANTHER" id="PTHR30244">
    <property type="entry name" value="TRANSAMINASE"/>
    <property type="match status" value="1"/>
</dbReference>
<dbReference type="GO" id="GO:0008483">
    <property type="term" value="F:transaminase activity"/>
    <property type="evidence" value="ECO:0007669"/>
    <property type="project" value="UniProtKB-KW"/>
</dbReference>
<name>A0ABV8K333_9BACL</name>
<dbReference type="InterPro" id="IPR015424">
    <property type="entry name" value="PyrdxlP-dep_Trfase"/>
</dbReference>
<comment type="caution">
    <text evidence="2">The sequence shown here is derived from an EMBL/GenBank/DDBJ whole genome shotgun (WGS) entry which is preliminary data.</text>
</comment>
<evidence type="ECO:0000313" key="2">
    <source>
        <dbReference type="EMBL" id="MFC4100416.1"/>
    </source>
</evidence>
<reference evidence="3" key="1">
    <citation type="journal article" date="2019" name="Int. J. Syst. Evol. Microbiol.">
        <title>The Global Catalogue of Microorganisms (GCM) 10K type strain sequencing project: providing services to taxonomists for standard genome sequencing and annotation.</title>
        <authorList>
            <consortium name="The Broad Institute Genomics Platform"/>
            <consortium name="The Broad Institute Genome Sequencing Center for Infectious Disease"/>
            <person name="Wu L."/>
            <person name="Ma J."/>
        </authorList>
    </citation>
    <scope>NUCLEOTIDE SEQUENCE [LARGE SCALE GENOMIC DNA]</scope>
    <source>
        <strain evidence="3">IBRC-M 10987</strain>
    </source>
</reference>
<dbReference type="InterPro" id="IPR000653">
    <property type="entry name" value="DegT/StrS_aminotransferase"/>
</dbReference>
<evidence type="ECO:0000313" key="3">
    <source>
        <dbReference type="Proteomes" id="UP001595715"/>
    </source>
</evidence>
<proteinExistence type="inferred from homology"/>
<comment type="similarity">
    <text evidence="1">Belongs to the DegT/DnrJ/EryC1 family.</text>
</comment>
<dbReference type="RefSeq" id="WP_377719084.1">
    <property type="nucleotide sequence ID" value="NZ_JBHSAM010000025.1"/>
</dbReference>
<dbReference type="Pfam" id="PF01041">
    <property type="entry name" value="DegT_DnrJ_EryC1"/>
    <property type="match status" value="1"/>
</dbReference>
<dbReference type="PIRSF" id="PIRSF000390">
    <property type="entry name" value="PLP_StrS"/>
    <property type="match status" value="1"/>
</dbReference>
<keyword evidence="3" id="KW-1185">Reference proteome</keyword>
<evidence type="ECO:0000256" key="1">
    <source>
        <dbReference type="RuleBase" id="RU004508"/>
    </source>
</evidence>
<protein>
    <submittedName>
        <fullName evidence="2">DegT/DnrJ/EryC1/StrS family aminotransferase</fullName>
    </submittedName>
</protein>
<accession>A0ABV8K333</accession>
<keyword evidence="2" id="KW-0808">Transferase</keyword>
<keyword evidence="1" id="KW-0663">Pyridoxal phosphate</keyword>
<dbReference type="InterPro" id="IPR015421">
    <property type="entry name" value="PyrdxlP-dep_Trfase_major"/>
</dbReference>
<sequence length="391" mass="43796">MLYTKRGHFLPYCLPDITDWEINEVVETLKSGWLAKGPKTMQFEKEFAEYVGAKYAVAVNSATAALHISLIAAGIGPGDEVITTPMTFAASANTIIHAGATPVFVDIDPMTGCIDPKEIIKKITKKTKAIVPVHYAGQACDLKAIYEIADQHGLFVSEDAAHAIYTRYDGNLIGYKPKGTVSYSFYATKNLATGEGGMLVTDDEEIANKARVLITHGMSKNAWNRYSKGGSWKYDIEVPGYKYNMFDLQAALGKIQLARIEEMQARRAEIAGMYDKAFRGLKGIDLPEVHRATTTHSWHLYVIKLALENLRIDRDQFIDELNERNIGTSVHFIPVHLMSAFRERYGYKMGDFPKTEDWFERIISLPLYPTMSNEDVNDVIVAVKDIINLHS</sequence>
<dbReference type="Proteomes" id="UP001595715">
    <property type="component" value="Unassembled WGS sequence"/>
</dbReference>
<dbReference type="PANTHER" id="PTHR30244:SF34">
    <property type="entry name" value="DTDP-4-AMINO-4,6-DIDEOXYGALACTOSE TRANSAMINASE"/>
    <property type="match status" value="1"/>
</dbReference>
<organism evidence="2 3">
    <name type="scientific">Paenibacillus xanthanilyticus</name>
    <dbReference type="NCBI Taxonomy" id="1783531"/>
    <lineage>
        <taxon>Bacteria</taxon>
        <taxon>Bacillati</taxon>
        <taxon>Bacillota</taxon>
        <taxon>Bacilli</taxon>
        <taxon>Bacillales</taxon>
        <taxon>Paenibacillaceae</taxon>
        <taxon>Paenibacillus</taxon>
    </lineage>
</organism>
<dbReference type="Gene3D" id="3.40.640.10">
    <property type="entry name" value="Type I PLP-dependent aspartate aminotransferase-like (Major domain)"/>
    <property type="match status" value="1"/>
</dbReference>
<dbReference type="CDD" id="cd00616">
    <property type="entry name" value="AHBA_syn"/>
    <property type="match status" value="1"/>
</dbReference>
<keyword evidence="2" id="KW-0032">Aminotransferase</keyword>